<evidence type="ECO:0000259" key="15">
    <source>
        <dbReference type="PROSITE" id="PS50839"/>
    </source>
</evidence>
<evidence type="ECO:0000259" key="14">
    <source>
        <dbReference type="PROSITE" id="PS50113"/>
    </source>
</evidence>
<dbReference type="PANTHER" id="PTHR43047">
    <property type="entry name" value="TWO-COMPONENT HISTIDINE PROTEIN KINASE"/>
    <property type="match status" value="1"/>
</dbReference>
<evidence type="ECO:0000256" key="9">
    <source>
        <dbReference type="ARBA" id="ARBA00023136"/>
    </source>
</evidence>
<dbReference type="EMBL" id="CP001124">
    <property type="protein sequence ID" value="ACH39544.1"/>
    <property type="molecule type" value="Genomic_DNA"/>
</dbReference>
<keyword evidence="4" id="KW-0597">Phosphoprotein</keyword>
<reference evidence="16 17" key="2">
    <citation type="journal article" date="2010" name="BMC Genomics">
        <title>The genome of Geobacter bemidjiensis, exemplar for the subsurface clade of Geobacter species that predominate in Fe(III)-reducing subsurface environments.</title>
        <authorList>
            <person name="Aklujkar M."/>
            <person name="Young N.D."/>
            <person name="Holmes D."/>
            <person name="Chavan M."/>
            <person name="Risso C."/>
            <person name="Kiss H.E."/>
            <person name="Han C.S."/>
            <person name="Land M.L."/>
            <person name="Lovley D.R."/>
        </authorList>
    </citation>
    <scope>NUCLEOTIDE SEQUENCE [LARGE SCALE GENOMIC DNA]</scope>
    <source>
        <strain evidence="17">ATCC BAA-1014 / DSM 16622 / JCM 12645 / Bem</strain>
    </source>
</reference>
<dbReference type="Gene3D" id="1.10.287.130">
    <property type="match status" value="1"/>
</dbReference>
<dbReference type="Pfam" id="PF03924">
    <property type="entry name" value="CHASE"/>
    <property type="match status" value="1"/>
</dbReference>
<dbReference type="NCBIfam" id="TIGR00229">
    <property type="entry name" value="sensory_box"/>
    <property type="match status" value="2"/>
</dbReference>
<dbReference type="SUPFAM" id="SSF55874">
    <property type="entry name" value="ATPase domain of HSP90 chaperone/DNA topoisomerase II/histidine kinase"/>
    <property type="match status" value="1"/>
</dbReference>
<feature type="domain" description="PAC" evidence="14">
    <location>
        <begin position="508"/>
        <end position="558"/>
    </location>
</feature>
<gene>
    <name evidence="16" type="ordered locus">Gbem_2536</name>
</gene>
<dbReference type="eggNOG" id="COG5002">
    <property type="taxonomic scope" value="Bacteria"/>
</dbReference>
<organism evidence="16 17">
    <name type="scientific">Citrifermentans bemidjiense (strain ATCC BAA-1014 / DSM 16622 / JCM 12645 / Bem)</name>
    <name type="common">Geobacter bemidjiensis</name>
    <dbReference type="NCBI Taxonomy" id="404380"/>
    <lineage>
        <taxon>Bacteria</taxon>
        <taxon>Pseudomonadati</taxon>
        <taxon>Thermodesulfobacteriota</taxon>
        <taxon>Desulfuromonadia</taxon>
        <taxon>Geobacterales</taxon>
        <taxon>Geobacteraceae</taxon>
        <taxon>Citrifermentans</taxon>
    </lineage>
</organism>
<accession>B5EGR1</accession>
<dbReference type="Gene3D" id="3.30.565.10">
    <property type="entry name" value="Histidine kinase-like ATPase, C-terminal domain"/>
    <property type="match status" value="1"/>
</dbReference>
<dbReference type="STRING" id="404380.Gbem_2536"/>
<evidence type="ECO:0000256" key="7">
    <source>
        <dbReference type="ARBA" id="ARBA00022777"/>
    </source>
</evidence>
<comment type="subcellular location">
    <subcellularLocation>
        <location evidence="2">Membrane</location>
    </subcellularLocation>
</comment>
<evidence type="ECO:0000256" key="8">
    <source>
        <dbReference type="ARBA" id="ARBA00022989"/>
    </source>
</evidence>
<evidence type="ECO:0000313" key="16">
    <source>
        <dbReference type="EMBL" id="ACH39544.1"/>
    </source>
</evidence>
<dbReference type="SMART" id="SM00387">
    <property type="entry name" value="HATPase_c"/>
    <property type="match status" value="1"/>
</dbReference>
<dbReference type="Pfam" id="PF00989">
    <property type="entry name" value="PAS"/>
    <property type="match status" value="1"/>
</dbReference>
<keyword evidence="7 16" id="KW-0418">Kinase</keyword>
<dbReference type="SUPFAM" id="SSF55785">
    <property type="entry name" value="PYP-like sensor domain (PAS domain)"/>
    <property type="match status" value="2"/>
</dbReference>
<feature type="transmembrane region" description="Helical" evidence="11">
    <location>
        <begin position="271"/>
        <end position="292"/>
    </location>
</feature>
<dbReference type="InterPro" id="IPR003594">
    <property type="entry name" value="HATPase_dom"/>
</dbReference>
<sequence>MDLTSGQHTDPEIPGRRGRTVYSSLRQSLTALLFLLVLAVIGCLVANRIYEGYLAGKERGSAAILLGTKGYALSAGITRRVALLEGLYAFTEANTSESDFGRRFDVYAAGLHAGAKDVRLFAITREGVIRYLYPVKGNERAMELDLFLAPLTREDALRTLNSRGTTLSNPYELRQGGLGVVARKAVFAKGEFWGFATLVIDIPSVLAEAGLDRQDRLDMTVRDRAGKVFYGDAGIFAKSPVMLHIGLPEGYWELAAVPKGGWEAPVRRDLLIFRLGTFFTASCLAFIVFQIYDRQRRLRNAVQERTAALKEIENYNRTLFELSPIGLALCSMDGVLVDVNTAYADILGRTVAETLGLSYWEITPEKYEDQERMRLERLETVGFYGPYEKEYCRRDGRLVPVRLHGRIIERNKARFIWSSVEDITDRKHAEAEIKREHAFSEALIDSLPGVVYLYDQEMNFLRWNKNFERVTGYAPEEILRLQPLDFFVEKDKALLQSRIQEVFVKGASNVEAGFVAKDGSSAPYFFTGLRTEIDGKTCLIGIGIDISDRKRLEEELTALNLNLETRVAERTQELNEKSAQLAAANEKLKEVDRLKSMFIASMSHELRTPLNSVIGYSSIILNEWLGPLQPTQKENLAIVLRAGKHLLSLINDVIDVSKIEAGQIEVHNEEFDLFDLVQEAAQQLEPEIRGKGLAFPVTNIHLQLLADRRRLLQAVLNLLSNAMKYTVEGSIQLAVNFDGTWAEISVADSGIGISEQDAKLVFQPFRRLDSSLRGTVSGTGLGLYLTNKLVREVLGGTITFVSAVGQGSTFTIRIPVTVGADAEAKERVS</sequence>
<dbReference type="InterPro" id="IPR001610">
    <property type="entry name" value="PAC"/>
</dbReference>
<dbReference type="InterPro" id="IPR004358">
    <property type="entry name" value="Sig_transdc_His_kin-like_C"/>
</dbReference>
<dbReference type="OrthoDB" id="177675at2"/>
<evidence type="ECO:0000259" key="12">
    <source>
        <dbReference type="PROSITE" id="PS50109"/>
    </source>
</evidence>
<evidence type="ECO:0000256" key="10">
    <source>
        <dbReference type="SAM" id="Coils"/>
    </source>
</evidence>
<evidence type="ECO:0000256" key="2">
    <source>
        <dbReference type="ARBA" id="ARBA00004370"/>
    </source>
</evidence>
<feature type="domain" description="CHASE" evidence="15">
    <location>
        <begin position="128"/>
        <end position="255"/>
    </location>
</feature>
<keyword evidence="17" id="KW-1185">Reference proteome</keyword>
<dbReference type="Pfam" id="PF02518">
    <property type="entry name" value="HATPase_c"/>
    <property type="match status" value="1"/>
</dbReference>
<dbReference type="PRINTS" id="PR00344">
    <property type="entry name" value="BCTRLSENSOR"/>
</dbReference>
<dbReference type="Proteomes" id="UP000008825">
    <property type="component" value="Chromosome"/>
</dbReference>
<feature type="domain" description="PAS" evidence="13">
    <location>
        <begin position="436"/>
        <end position="506"/>
    </location>
</feature>
<dbReference type="InterPro" id="IPR036097">
    <property type="entry name" value="HisK_dim/P_sf"/>
</dbReference>
<evidence type="ECO:0000256" key="5">
    <source>
        <dbReference type="ARBA" id="ARBA00022679"/>
    </source>
</evidence>
<dbReference type="AlphaFoldDB" id="B5EGR1"/>
<feature type="coiled-coil region" evidence="10">
    <location>
        <begin position="549"/>
        <end position="594"/>
    </location>
</feature>
<feature type="transmembrane region" description="Helical" evidence="11">
    <location>
        <begin position="29"/>
        <end position="50"/>
    </location>
</feature>
<dbReference type="InterPro" id="IPR006189">
    <property type="entry name" value="CHASE_dom"/>
</dbReference>
<evidence type="ECO:0000256" key="6">
    <source>
        <dbReference type="ARBA" id="ARBA00022692"/>
    </source>
</evidence>
<dbReference type="GO" id="GO:0016020">
    <property type="term" value="C:membrane"/>
    <property type="evidence" value="ECO:0007669"/>
    <property type="project" value="UniProtKB-SubCell"/>
</dbReference>
<evidence type="ECO:0000259" key="13">
    <source>
        <dbReference type="PROSITE" id="PS50112"/>
    </source>
</evidence>
<dbReference type="InterPro" id="IPR035965">
    <property type="entry name" value="PAS-like_dom_sf"/>
</dbReference>
<feature type="domain" description="Histidine kinase" evidence="12">
    <location>
        <begin position="601"/>
        <end position="818"/>
    </location>
</feature>
<comment type="catalytic activity">
    <reaction evidence="1">
        <text>ATP + protein L-histidine = ADP + protein N-phospho-L-histidine.</text>
        <dbReference type="EC" id="2.7.13.3"/>
    </reaction>
</comment>
<proteinExistence type="predicted"/>
<dbReference type="KEGG" id="gbm:Gbem_2536"/>
<keyword evidence="5" id="KW-0808">Transferase</keyword>
<dbReference type="SMART" id="SM01079">
    <property type="entry name" value="CHASE"/>
    <property type="match status" value="1"/>
</dbReference>
<dbReference type="HOGENOM" id="CLU_000445_114_62_7"/>
<reference evidence="16 17" key="1">
    <citation type="submission" date="2008-07" db="EMBL/GenBank/DDBJ databases">
        <title>Complete sequence of Geobacter bemidjiensis BEM.</title>
        <authorList>
            <consortium name="US DOE Joint Genome Institute"/>
            <person name="Lucas S."/>
            <person name="Copeland A."/>
            <person name="Lapidus A."/>
            <person name="Glavina del Rio T."/>
            <person name="Dalin E."/>
            <person name="Tice H."/>
            <person name="Bruce D."/>
            <person name="Goodwin L."/>
            <person name="Pitluck S."/>
            <person name="Kiss H."/>
            <person name="Brettin T."/>
            <person name="Detter J.C."/>
            <person name="Han C."/>
            <person name="Kuske C.R."/>
            <person name="Schmutz J."/>
            <person name="Larimer F."/>
            <person name="Land M."/>
            <person name="Hauser L."/>
            <person name="Kyrpides N."/>
            <person name="Lykidis A."/>
            <person name="Lovley D."/>
            <person name="Richardson P."/>
        </authorList>
    </citation>
    <scope>NUCLEOTIDE SEQUENCE [LARGE SCALE GENOMIC DNA]</scope>
    <source>
        <strain evidence="17">ATCC BAA-1014 / DSM 16622 / JCM 12645 / Bem</strain>
    </source>
</reference>
<keyword evidence="8 11" id="KW-1133">Transmembrane helix</keyword>
<dbReference type="Gene3D" id="3.30.450.350">
    <property type="entry name" value="CHASE domain"/>
    <property type="match status" value="1"/>
</dbReference>
<dbReference type="Gene3D" id="3.30.450.20">
    <property type="entry name" value="PAS domain"/>
    <property type="match status" value="2"/>
</dbReference>
<protein>
    <recommendedName>
        <fullName evidence="3">histidine kinase</fullName>
        <ecNumber evidence="3">2.7.13.3</ecNumber>
    </recommendedName>
</protein>
<dbReference type="InterPro" id="IPR042240">
    <property type="entry name" value="CHASE_sf"/>
</dbReference>
<dbReference type="GO" id="GO:0006355">
    <property type="term" value="P:regulation of DNA-templated transcription"/>
    <property type="evidence" value="ECO:0007669"/>
    <property type="project" value="InterPro"/>
</dbReference>
<keyword evidence="6 11" id="KW-0812">Transmembrane</keyword>
<dbReference type="InterPro" id="IPR000014">
    <property type="entry name" value="PAS"/>
</dbReference>
<dbReference type="InterPro" id="IPR000700">
    <property type="entry name" value="PAS-assoc_C"/>
</dbReference>
<dbReference type="Pfam" id="PF13426">
    <property type="entry name" value="PAS_9"/>
    <property type="match status" value="1"/>
</dbReference>
<dbReference type="EC" id="2.7.13.3" evidence="3"/>
<dbReference type="CDD" id="cd00130">
    <property type="entry name" value="PAS"/>
    <property type="match status" value="2"/>
</dbReference>
<evidence type="ECO:0000256" key="3">
    <source>
        <dbReference type="ARBA" id="ARBA00012438"/>
    </source>
</evidence>
<dbReference type="SUPFAM" id="SSF47384">
    <property type="entry name" value="Homodimeric domain of signal transducing histidine kinase"/>
    <property type="match status" value="1"/>
</dbReference>
<dbReference type="PROSITE" id="PS50112">
    <property type="entry name" value="PAS"/>
    <property type="match status" value="1"/>
</dbReference>
<keyword evidence="10" id="KW-0175">Coiled coil</keyword>
<dbReference type="GO" id="GO:0000155">
    <property type="term" value="F:phosphorelay sensor kinase activity"/>
    <property type="evidence" value="ECO:0007669"/>
    <property type="project" value="InterPro"/>
</dbReference>
<dbReference type="InterPro" id="IPR005467">
    <property type="entry name" value="His_kinase_dom"/>
</dbReference>
<dbReference type="InterPro" id="IPR003661">
    <property type="entry name" value="HisK_dim/P_dom"/>
</dbReference>
<dbReference type="RefSeq" id="WP_012530966.1">
    <property type="nucleotide sequence ID" value="NC_011146.1"/>
</dbReference>
<dbReference type="PROSITE" id="PS50109">
    <property type="entry name" value="HIS_KIN"/>
    <property type="match status" value="1"/>
</dbReference>
<evidence type="ECO:0000256" key="4">
    <source>
        <dbReference type="ARBA" id="ARBA00022553"/>
    </source>
</evidence>
<evidence type="ECO:0000256" key="1">
    <source>
        <dbReference type="ARBA" id="ARBA00000085"/>
    </source>
</evidence>
<dbReference type="CDD" id="cd00082">
    <property type="entry name" value="HisKA"/>
    <property type="match status" value="1"/>
</dbReference>
<dbReference type="SMART" id="SM00091">
    <property type="entry name" value="PAS"/>
    <property type="match status" value="2"/>
</dbReference>
<dbReference type="PROSITE" id="PS50839">
    <property type="entry name" value="CHASE"/>
    <property type="match status" value="1"/>
</dbReference>
<dbReference type="InterPro" id="IPR013767">
    <property type="entry name" value="PAS_fold"/>
</dbReference>
<keyword evidence="9 11" id="KW-0472">Membrane</keyword>
<dbReference type="SMART" id="SM00388">
    <property type="entry name" value="HisKA"/>
    <property type="match status" value="1"/>
</dbReference>
<evidence type="ECO:0000313" key="17">
    <source>
        <dbReference type="Proteomes" id="UP000008825"/>
    </source>
</evidence>
<dbReference type="SMART" id="SM00086">
    <property type="entry name" value="PAC"/>
    <property type="match status" value="2"/>
</dbReference>
<dbReference type="PROSITE" id="PS50113">
    <property type="entry name" value="PAC"/>
    <property type="match status" value="1"/>
</dbReference>
<name>B5EGR1_CITBB</name>
<dbReference type="InterPro" id="IPR036890">
    <property type="entry name" value="HATPase_C_sf"/>
</dbReference>
<dbReference type="Pfam" id="PF00512">
    <property type="entry name" value="HisKA"/>
    <property type="match status" value="1"/>
</dbReference>
<evidence type="ECO:0000256" key="11">
    <source>
        <dbReference type="SAM" id="Phobius"/>
    </source>
</evidence>